<comment type="caution">
    <text evidence="1">The sequence shown here is derived from an EMBL/GenBank/DDBJ whole genome shotgun (WGS) entry which is preliminary data.</text>
</comment>
<dbReference type="Pfam" id="PF02566">
    <property type="entry name" value="OsmC"/>
    <property type="match status" value="1"/>
</dbReference>
<dbReference type="Proteomes" id="UP000649179">
    <property type="component" value="Unassembled WGS sequence"/>
</dbReference>
<dbReference type="EMBL" id="BMKQ01000001">
    <property type="protein sequence ID" value="GGF31852.1"/>
    <property type="molecule type" value="Genomic_DNA"/>
</dbReference>
<dbReference type="RefSeq" id="WP_188777323.1">
    <property type="nucleotide sequence ID" value="NZ_BMKQ01000001.1"/>
</dbReference>
<proteinExistence type="predicted"/>
<gene>
    <name evidence="1" type="ORF">GCM10011519_01520</name>
</gene>
<dbReference type="InterPro" id="IPR036102">
    <property type="entry name" value="OsmC/Ohrsf"/>
</dbReference>
<name>A0A917B9F3_9ACTN</name>
<dbReference type="InterPro" id="IPR003718">
    <property type="entry name" value="OsmC/Ohr_fam"/>
</dbReference>
<reference evidence="1" key="1">
    <citation type="journal article" date="2014" name="Int. J. Syst. Evol. Microbiol.">
        <title>Complete genome sequence of Corynebacterium casei LMG S-19264T (=DSM 44701T), isolated from a smear-ripened cheese.</title>
        <authorList>
            <consortium name="US DOE Joint Genome Institute (JGI-PGF)"/>
            <person name="Walter F."/>
            <person name="Albersmeier A."/>
            <person name="Kalinowski J."/>
            <person name="Ruckert C."/>
        </authorList>
    </citation>
    <scope>NUCLEOTIDE SEQUENCE</scope>
    <source>
        <strain evidence="1">CGMCC 1.16067</strain>
    </source>
</reference>
<protein>
    <submittedName>
        <fullName evidence="1">Peroxiredoxin</fullName>
    </submittedName>
</protein>
<sequence length="171" mass="18229">MDATQLRAMQKPLKSRYAEDPGAANVPLKAVARLEGDGIVCQVDTWAGTTRAGLHTSTGGDGSDACSGDMLLEAIAGCAGVTLRSVATAMRVELREARVEVEGHFDARGTLGLSKEIPVGLTDVTMTFVVDTDADDKTVERLCELAERYCVVAQTLRTPPEVTVAHRRETP</sequence>
<dbReference type="SUPFAM" id="SSF82784">
    <property type="entry name" value="OsmC-like"/>
    <property type="match status" value="1"/>
</dbReference>
<keyword evidence="2" id="KW-1185">Reference proteome</keyword>
<organism evidence="1 2">
    <name type="scientific">Marmoricola endophyticus</name>
    <dbReference type="NCBI Taxonomy" id="2040280"/>
    <lineage>
        <taxon>Bacteria</taxon>
        <taxon>Bacillati</taxon>
        <taxon>Actinomycetota</taxon>
        <taxon>Actinomycetes</taxon>
        <taxon>Propionibacteriales</taxon>
        <taxon>Nocardioidaceae</taxon>
        <taxon>Marmoricola</taxon>
    </lineage>
</organism>
<dbReference type="InterPro" id="IPR052924">
    <property type="entry name" value="OsmC/Ohr_hydroprdx_reductase"/>
</dbReference>
<dbReference type="PANTHER" id="PTHR35368:SF1">
    <property type="entry name" value="HYDROPEROXIDE REDUCTASE"/>
    <property type="match status" value="1"/>
</dbReference>
<accession>A0A917B9F3</accession>
<evidence type="ECO:0000313" key="1">
    <source>
        <dbReference type="EMBL" id="GGF31852.1"/>
    </source>
</evidence>
<dbReference type="PANTHER" id="PTHR35368">
    <property type="entry name" value="HYDROPEROXIDE REDUCTASE"/>
    <property type="match status" value="1"/>
</dbReference>
<dbReference type="AlphaFoldDB" id="A0A917B9F3"/>
<reference evidence="1" key="2">
    <citation type="submission" date="2020-09" db="EMBL/GenBank/DDBJ databases">
        <authorList>
            <person name="Sun Q."/>
            <person name="Zhou Y."/>
        </authorList>
    </citation>
    <scope>NUCLEOTIDE SEQUENCE</scope>
    <source>
        <strain evidence="1">CGMCC 1.16067</strain>
    </source>
</reference>
<dbReference type="InterPro" id="IPR015946">
    <property type="entry name" value="KH_dom-like_a/b"/>
</dbReference>
<evidence type="ECO:0000313" key="2">
    <source>
        <dbReference type="Proteomes" id="UP000649179"/>
    </source>
</evidence>
<dbReference type="Gene3D" id="3.30.300.20">
    <property type="match status" value="1"/>
</dbReference>